<organism evidence="1 2">
    <name type="scientific">Sphagnum jensenii</name>
    <dbReference type="NCBI Taxonomy" id="128206"/>
    <lineage>
        <taxon>Eukaryota</taxon>
        <taxon>Viridiplantae</taxon>
        <taxon>Streptophyta</taxon>
        <taxon>Embryophyta</taxon>
        <taxon>Bryophyta</taxon>
        <taxon>Sphagnophytina</taxon>
        <taxon>Sphagnopsida</taxon>
        <taxon>Sphagnales</taxon>
        <taxon>Sphagnaceae</taxon>
        <taxon>Sphagnum</taxon>
    </lineage>
</organism>
<proteinExistence type="predicted"/>
<protein>
    <submittedName>
        <fullName evidence="1">Uncharacterized protein</fullName>
    </submittedName>
</protein>
<sequence>MQAEIAHPHLRKRIAKDFRNLEARGWILYPLLSQQLSAMVGSLSTAIQHSMDGFDTASCGSLLATGPHPVVACHRDHTAIRTTSADLSPRSSIHSQLDLTMMQRKALLDEEHCLFKDHTKVIKQDVLKAVSTVRRGGTV</sequence>
<keyword evidence="2" id="KW-1185">Reference proteome</keyword>
<name>A0ABP1AAY5_9BRYO</name>
<gene>
    <name evidence="1" type="ORF">CSSPJE1EN2_LOCUS2710</name>
</gene>
<dbReference type="Proteomes" id="UP001497522">
    <property type="component" value="Chromosome 10"/>
</dbReference>
<accession>A0ABP1AAY5</accession>
<dbReference type="EMBL" id="OZ023711">
    <property type="protein sequence ID" value="CAK9859715.1"/>
    <property type="molecule type" value="Genomic_DNA"/>
</dbReference>
<reference evidence="1" key="1">
    <citation type="submission" date="2024-03" db="EMBL/GenBank/DDBJ databases">
        <authorList>
            <consortium name="ELIXIR-Norway"/>
            <consortium name="Elixir Norway"/>
        </authorList>
    </citation>
    <scope>NUCLEOTIDE SEQUENCE</scope>
</reference>
<evidence type="ECO:0000313" key="1">
    <source>
        <dbReference type="EMBL" id="CAK9859715.1"/>
    </source>
</evidence>
<evidence type="ECO:0000313" key="2">
    <source>
        <dbReference type="Proteomes" id="UP001497522"/>
    </source>
</evidence>